<protein>
    <submittedName>
        <fullName evidence="2">Uncharacterized protein</fullName>
    </submittedName>
</protein>
<name>A0A8I6R9B5_CIMLE</name>
<keyword evidence="1" id="KW-1133">Transmembrane helix</keyword>
<keyword evidence="1" id="KW-0472">Membrane</keyword>
<reference evidence="2" key="1">
    <citation type="submission" date="2022-01" db="UniProtKB">
        <authorList>
            <consortium name="EnsemblMetazoa"/>
        </authorList>
    </citation>
    <scope>IDENTIFICATION</scope>
</reference>
<evidence type="ECO:0000313" key="3">
    <source>
        <dbReference type="Proteomes" id="UP000494040"/>
    </source>
</evidence>
<dbReference type="GeneID" id="106661020"/>
<dbReference type="RefSeq" id="XP_014239604.1">
    <property type="nucleotide sequence ID" value="XM_014384118.2"/>
</dbReference>
<sequence>MDFNNRDANQVAKFDSGWQALVNSPELITKEECVATDVSMSDFNFETVIKWFKVCIRLGDKIPDKERDLYTLNLMENMKKSTEEFFSSSQLDYSTLGKIENTFSDMFDELVYPSDLWRKFKFNSSEKCSGSDDERDIWNLQIVALISIILLLLIIFICVCVWCMKLCKIKKVCEKDCTYDRGRYCCIDENNCPECCEYMKKSGLKFEKTRSELGQNAGSFTTLGKKKNISLTSKSSG</sequence>
<proteinExistence type="predicted"/>
<organism evidence="2 3">
    <name type="scientific">Cimex lectularius</name>
    <name type="common">Bed bug</name>
    <name type="synonym">Acanthia lectularia</name>
    <dbReference type="NCBI Taxonomy" id="79782"/>
    <lineage>
        <taxon>Eukaryota</taxon>
        <taxon>Metazoa</taxon>
        <taxon>Ecdysozoa</taxon>
        <taxon>Arthropoda</taxon>
        <taxon>Hexapoda</taxon>
        <taxon>Insecta</taxon>
        <taxon>Pterygota</taxon>
        <taxon>Neoptera</taxon>
        <taxon>Paraneoptera</taxon>
        <taxon>Hemiptera</taxon>
        <taxon>Heteroptera</taxon>
        <taxon>Panheteroptera</taxon>
        <taxon>Cimicomorpha</taxon>
        <taxon>Cimicidae</taxon>
        <taxon>Cimex</taxon>
    </lineage>
</organism>
<feature type="transmembrane region" description="Helical" evidence="1">
    <location>
        <begin position="138"/>
        <end position="162"/>
    </location>
</feature>
<evidence type="ECO:0000256" key="1">
    <source>
        <dbReference type="SAM" id="Phobius"/>
    </source>
</evidence>
<dbReference type="Proteomes" id="UP000494040">
    <property type="component" value="Unassembled WGS sequence"/>
</dbReference>
<keyword evidence="1" id="KW-0812">Transmembrane</keyword>
<keyword evidence="3" id="KW-1185">Reference proteome</keyword>
<dbReference type="AlphaFoldDB" id="A0A8I6R9B5"/>
<accession>A0A8I6R9B5</accession>
<dbReference type="OMA" id="ENECAKM"/>
<dbReference type="KEGG" id="clec:106661020"/>
<dbReference type="EnsemblMetazoa" id="XM_014384118.2">
    <property type="protein sequence ID" value="XP_014239604.1"/>
    <property type="gene ID" value="LOC106661020"/>
</dbReference>
<evidence type="ECO:0000313" key="2">
    <source>
        <dbReference type="EnsemblMetazoa" id="XP_014239604.1"/>
    </source>
</evidence>